<evidence type="ECO:0000313" key="11">
    <source>
        <dbReference type="Proteomes" id="UP001158066"/>
    </source>
</evidence>
<keyword evidence="11" id="KW-1185">Reference proteome</keyword>
<sequence length="521" mass="57202">MTPVIEINQLTFTYQGEQNAALSQVDLRLYPGEFITITGPSGCGKSTLAMCLAGFIPTAFPGEMMGEVLIQGHDTRKYPEGGLSGIVGLVQQDPEGQLCTLTVADEVAFGPENLCVPPEEIRSRVITSLEAVDGMHLFHRQVHTLSGGEKQRVAIASVLAMKPALLILDEPTANLDPRCTREVLQVLAKLQREQAVSLVIIEHRLEQVLPWTDRLIRMDQGRIASSIDRAVMLQGGLEAASQTSYVPEAFESCDQSRHSKASDEEVSVAEQALLSVEHLQAGYEDRVVLSDVSFQLSPGETVALMGDNGSGKTTLILSLLGIIKPSGGKIWFQQEEMTGKKVAYRARHMGLVFQNPHHQLFENSVWREALLPASFLSETSSDAVEEITGNLLEDFHLIQYREKNPFTLSLGEKKRLALVSVLAYGPSLLILDEPLVGQDRERMLTLMNVLQYHRRQGGSVLMVCHEPAVVETFCQRILFVKDGSIAIDAPTAEAFQMLKAQGHHEYLPACGHVQIGEEGGD</sequence>
<dbReference type="InterPro" id="IPR017871">
    <property type="entry name" value="ABC_transporter-like_CS"/>
</dbReference>
<dbReference type="GO" id="GO:0043190">
    <property type="term" value="C:ATP-binding cassette (ABC) transporter complex"/>
    <property type="evidence" value="ECO:0007669"/>
    <property type="project" value="TreeGrafter"/>
</dbReference>
<dbReference type="InterPro" id="IPR003593">
    <property type="entry name" value="AAA+_ATPase"/>
</dbReference>
<keyword evidence="8" id="KW-0472">Membrane</keyword>
<dbReference type="PROSITE" id="PS00211">
    <property type="entry name" value="ABC_TRANSPORTER_1"/>
    <property type="match status" value="2"/>
</dbReference>
<evidence type="ECO:0000259" key="9">
    <source>
        <dbReference type="PROSITE" id="PS50893"/>
    </source>
</evidence>
<evidence type="ECO:0000256" key="4">
    <source>
        <dbReference type="ARBA" id="ARBA00022475"/>
    </source>
</evidence>
<evidence type="ECO:0000256" key="1">
    <source>
        <dbReference type="ARBA" id="ARBA00004202"/>
    </source>
</evidence>
<dbReference type="CDD" id="cd03225">
    <property type="entry name" value="ABC_cobalt_CbiO_domain1"/>
    <property type="match status" value="2"/>
</dbReference>
<keyword evidence="4" id="KW-1003">Cell membrane</keyword>
<dbReference type="Pfam" id="PF00005">
    <property type="entry name" value="ABC_tran"/>
    <property type="match status" value="2"/>
</dbReference>
<dbReference type="EMBL" id="FXUF01000001">
    <property type="protein sequence ID" value="SMP40053.1"/>
    <property type="molecule type" value="Genomic_DNA"/>
</dbReference>
<comment type="caution">
    <text evidence="10">The sequence shown here is derived from an EMBL/GenBank/DDBJ whole genome shotgun (WGS) entry which is preliminary data.</text>
</comment>
<dbReference type="GO" id="GO:0042626">
    <property type="term" value="F:ATPase-coupled transmembrane transporter activity"/>
    <property type="evidence" value="ECO:0007669"/>
    <property type="project" value="TreeGrafter"/>
</dbReference>
<proteinExistence type="inferred from homology"/>
<accession>A0AA45WT67</accession>
<dbReference type="Gene3D" id="3.40.50.300">
    <property type="entry name" value="P-loop containing nucleotide triphosphate hydrolases"/>
    <property type="match status" value="2"/>
</dbReference>
<evidence type="ECO:0000256" key="2">
    <source>
        <dbReference type="ARBA" id="ARBA00005417"/>
    </source>
</evidence>
<feature type="domain" description="ABC transporter" evidence="9">
    <location>
        <begin position="274"/>
        <end position="507"/>
    </location>
</feature>
<dbReference type="InterPro" id="IPR015856">
    <property type="entry name" value="ABC_transpr_CbiO/EcfA_su"/>
</dbReference>
<name>A0AA45WT67_9CLOT</name>
<dbReference type="SMART" id="SM00382">
    <property type="entry name" value="AAA"/>
    <property type="match status" value="2"/>
</dbReference>
<dbReference type="InterPro" id="IPR003439">
    <property type="entry name" value="ABC_transporter-like_ATP-bd"/>
</dbReference>
<evidence type="ECO:0000313" key="10">
    <source>
        <dbReference type="EMBL" id="SMP40053.1"/>
    </source>
</evidence>
<organism evidence="10 11">
    <name type="scientific">Anoxynatronum buryatiense</name>
    <dbReference type="NCBI Taxonomy" id="489973"/>
    <lineage>
        <taxon>Bacteria</taxon>
        <taxon>Bacillati</taxon>
        <taxon>Bacillota</taxon>
        <taxon>Clostridia</taxon>
        <taxon>Eubacteriales</taxon>
        <taxon>Clostridiaceae</taxon>
        <taxon>Anoxynatronum</taxon>
    </lineage>
</organism>
<evidence type="ECO:0000256" key="5">
    <source>
        <dbReference type="ARBA" id="ARBA00022741"/>
    </source>
</evidence>
<keyword evidence="7" id="KW-1278">Translocase</keyword>
<dbReference type="SUPFAM" id="SSF52540">
    <property type="entry name" value="P-loop containing nucleoside triphosphate hydrolases"/>
    <property type="match status" value="2"/>
</dbReference>
<reference evidence="10" key="1">
    <citation type="submission" date="2017-05" db="EMBL/GenBank/DDBJ databases">
        <authorList>
            <person name="Varghese N."/>
            <person name="Submissions S."/>
        </authorList>
    </citation>
    <scope>NUCLEOTIDE SEQUENCE</scope>
    <source>
        <strain evidence="10">Su22</strain>
    </source>
</reference>
<dbReference type="Proteomes" id="UP001158066">
    <property type="component" value="Unassembled WGS sequence"/>
</dbReference>
<evidence type="ECO:0000256" key="7">
    <source>
        <dbReference type="ARBA" id="ARBA00022967"/>
    </source>
</evidence>
<evidence type="ECO:0000256" key="8">
    <source>
        <dbReference type="ARBA" id="ARBA00023136"/>
    </source>
</evidence>
<keyword evidence="6 10" id="KW-0067">ATP-binding</keyword>
<evidence type="ECO:0000256" key="3">
    <source>
        <dbReference type="ARBA" id="ARBA00022448"/>
    </source>
</evidence>
<protein>
    <submittedName>
        <fullName evidence="10">Energy-coupling factor transport system ATP-binding protein</fullName>
    </submittedName>
</protein>
<dbReference type="PANTHER" id="PTHR43553:SF24">
    <property type="entry name" value="ENERGY-COUPLING FACTOR TRANSPORTER ATP-BINDING PROTEIN ECFA1"/>
    <property type="match status" value="1"/>
</dbReference>
<dbReference type="InterPro" id="IPR050095">
    <property type="entry name" value="ECF_ABC_transporter_ATP-bd"/>
</dbReference>
<dbReference type="InterPro" id="IPR027417">
    <property type="entry name" value="P-loop_NTPase"/>
</dbReference>
<comment type="subcellular location">
    <subcellularLocation>
        <location evidence="1">Cell membrane</location>
        <topology evidence="1">Peripheral membrane protein</topology>
    </subcellularLocation>
</comment>
<dbReference type="AlphaFoldDB" id="A0AA45WT67"/>
<keyword evidence="5" id="KW-0547">Nucleotide-binding</keyword>
<dbReference type="GO" id="GO:0005524">
    <property type="term" value="F:ATP binding"/>
    <property type="evidence" value="ECO:0007669"/>
    <property type="project" value="UniProtKB-KW"/>
</dbReference>
<comment type="similarity">
    <text evidence="2">Belongs to the ABC transporter superfamily.</text>
</comment>
<dbReference type="PROSITE" id="PS50893">
    <property type="entry name" value="ABC_TRANSPORTER_2"/>
    <property type="match status" value="2"/>
</dbReference>
<gene>
    <name evidence="10" type="ORF">SAMN06296020_101323</name>
</gene>
<dbReference type="PANTHER" id="PTHR43553">
    <property type="entry name" value="HEAVY METAL TRANSPORTER"/>
    <property type="match status" value="1"/>
</dbReference>
<feature type="domain" description="ABC transporter" evidence="9">
    <location>
        <begin position="5"/>
        <end position="245"/>
    </location>
</feature>
<keyword evidence="3" id="KW-0813">Transport</keyword>
<evidence type="ECO:0000256" key="6">
    <source>
        <dbReference type="ARBA" id="ARBA00022840"/>
    </source>
</evidence>
<dbReference type="RefSeq" id="WP_283407674.1">
    <property type="nucleotide sequence ID" value="NZ_FXUF01000001.1"/>
</dbReference>
<dbReference type="GO" id="GO:0016887">
    <property type="term" value="F:ATP hydrolysis activity"/>
    <property type="evidence" value="ECO:0007669"/>
    <property type="project" value="InterPro"/>
</dbReference>